<evidence type="ECO:0000313" key="2">
    <source>
        <dbReference type="Proteomes" id="UP001056120"/>
    </source>
</evidence>
<name>A0ACB9JXN6_9ASTR</name>
<reference evidence="1 2" key="2">
    <citation type="journal article" date="2022" name="Mol. Ecol. Resour.">
        <title>The genomes of chicory, endive, great burdock and yacon provide insights into Asteraceae paleo-polyploidization history and plant inulin production.</title>
        <authorList>
            <person name="Fan W."/>
            <person name="Wang S."/>
            <person name="Wang H."/>
            <person name="Wang A."/>
            <person name="Jiang F."/>
            <person name="Liu H."/>
            <person name="Zhao H."/>
            <person name="Xu D."/>
            <person name="Zhang Y."/>
        </authorList>
    </citation>
    <scope>NUCLEOTIDE SEQUENCE [LARGE SCALE GENOMIC DNA]</scope>
    <source>
        <strain evidence="2">cv. Yunnan</strain>
        <tissue evidence="1">Leaves</tissue>
    </source>
</reference>
<dbReference type="Proteomes" id="UP001056120">
    <property type="component" value="Linkage Group LG02"/>
</dbReference>
<reference evidence="2" key="1">
    <citation type="journal article" date="2022" name="Mol. Ecol. Resour.">
        <title>The genomes of chicory, endive, great burdock and yacon provide insights into Asteraceae palaeo-polyploidization history and plant inulin production.</title>
        <authorList>
            <person name="Fan W."/>
            <person name="Wang S."/>
            <person name="Wang H."/>
            <person name="Wang A."/>
            <person name="Jiang F."/>
            <person name="Liu H."/>
            <person name="Zhao H."/>
            <person name="Xu D."/>
            <person name="Zhang Y."/>
        </authorList>
    </citation>
    <scope>NUCLEOTIDE SEQUENCE [LARGE SCALE GENOMIC DNA]</scope>
    <source>
        <strain evidence="2">cv. Yunnan</strain>
    </source>
</reference>
<comment type="caution">
    <text evidence="1">The sequence shown here is derived from an EMBL/GenBank/DDBJ whole genome shotgun (WGS) entry which is preliminary data.</text>
</comment>
<sequence>MHQLLNHCLIQISMAKKCEMKLLGSVGSPFVTRVKFALKLKSIDYEYIQEDLANKSELLLTSNPGLQKVPVLFHANKQPMSESLIIIEYLDEILPDVHPILPSNPSDRAQSRFLAYYIDTLYCPWMKEFMLTRESERKEELKRLIIEGSMMLEEAFVKLSKGKAFFGGDEIGFLDIVVGCFLGWIKFFGIIFGFNVIDETRNPRLAQWGKSLWSHEATRSVIPSDEIHMNFFKMLLGFLPPMPDMPIPA</sequence>
<protein>
    <submittedName>
        <fullName evidence="1">Uncharacterized protein</fullName>
    </submittedName>
</protein>
<accession>A0ACB9JXN6</accession>
<organism evidence="1 2">
    <name type="scientific">Smallanthus sonchifolius</name>
    <dbReference type="NCBI Taxonomy" id="185202"/>
    <lineage>
        <taxon>Eukaryota</taxon>
        <taxon>Viridiplantae</taxon>
        <taxon>Streptophyta</taxon>
        <taxon>Embryophyta</taxon>
        <taxon>Tracheophyta</taxon>
        <taxon>Spermatophyta</taxon>
        <taxon>Magnoliopsida</taxon>
        <taxon>eudicotyledons</taxon>
        <taxon>Gunneridae</taxon>
        <taxon>Pentapetalae</taxon>
        <taxon>asterids</taxon>
        <taxon>campanulids</taxon>
        <taxon>Asterales</taxon>
        <taxon>Asteraceae</taxon>
        <taxon>Asteroideae</taxon>
        <taxon>Heliantheae alliance</taxon>
        <taxon>Millerieae</taxon>
        <taxon>Smallanthus</taxon>
    </lineage>
</organism>
<proteinExistence type="predicted"/>
<evidence type="ECO:0000313" key="1">
    <source>
        <dbReference type="EMBL" id="KAI3824804.1"/>
    </source>
</evidence>
<keyword evidence="2" id="KW-1185">Reference proteome</keyword>
<gene>
    <name evidence="1" type="ORF">L1987_06275</name>
</gene>
<dbReference type="EMBL" id="CM042019">
    <property type="protein sequence ID" value="KAI3824804.1"/>
    <property type="molecule type" value="Genomic_DNA"/>
</dbReference>